<keyword evidence="3" id="KW-1185">Reference proteome</keyword>
<proteinExistence type="predicted"/>
<dbReference type="AlphaFoldDB" id="A0A9P9BQW4"/>
<feature type="compositionally biased region" description="Basic and acidic residues" evidence="1">
    <location>
        <begin position="66"/>
        <end position="87"/>
    </location>
</feature>
<feature type="compositionally biased region" description="Basic residues" evidence="1">
    <location>
        <begin position="500"/>
        <end position="515"/>
    </location>
</feature>
<evidence type="ECO:0000313" key="2">
    <source>
        <dbReference type="EMBL" id="KAH7031338.1"/>
    </source>
</evidence>
<accession>A0A9P9BQW4</accession>
<evidence type="ECO:0000256" key="1">
    <source>
        <dbReference type="SAM" id="MobiDB-lite"/>
    </source>
</evidence>
<feature type="compositionally biased region" description="Low complexity" evidence="1">
    <location>
        <begin position="135"/>
        <end position="152"/>
    </location>
</feature>
<gene>
    <name evidence="2" type="ORF">B0I36DRAFT_409697</name>
</gene>
<feature type="compositionally biased region" description="Low complexity" evidence="1">
    <location>
        <begin position="535"/>
        <end position="544"/>
    </location>
</feature>
<feature type="region of interest" description="Disordered" evidence="1">
    <location>
        <begin position="298"/>
        <end position="339"/>
    </location>
</feature>
<dbReference type="Proteomes" id="UP000756346">
    <property type="component" value="Unassembled WGS sequence"/>
</dbReference>
<feature type="compositionally biased region" description="Low complexity" evidence="1">
    <location>
        <begin position="454"/>
        <end position="466"/>
    </location>
</feature>
<feature type="region of interest" description="Disordered" evidence="1">
    <location>
        <begin position="214"/>
        <end position="249"/>
    </location>
</feature>
<dbReference type="GeneID" id="70191442"/>
<dbReference type="EMBL" id="JAGTJQ010000005">
    <property type="protein sequence ID" value="KAH7031338.1"/>
    <property type="molecule type" value="Genomic_DNA"/>
</dbReference>
<name>A0A9P9BQW4_9PEZI</name>
<comment type="caution">
    <text evidence="2">The sequence shown here is derived from an EMBL/GenBank/DDBJ whole genome shotgun (WGS) entry which is preliminary data.</text>
</comment>
<sequence length="693" mass="76296">MVQFVLLEEGFLFAFFFFPEVPTSCTSPRYTGRGASKQLLGGSRRTNTVNLENNIRPASWTQKRRDYLGMADSRRTRDDHGSDKGRDYIASSTQSSFASTTLTPRGDNQDTTRSSATIQNNNEDNTASLSDHRLLLSNSSTPDTTTSPPTDSIAYHKNDSAGPIVIITILTITSRGISTSRATRAGSSHNPTAHPALCIHEDHRALHDMRQLPAHSGAGRHRHPPRRRRAQHPHRAGHAGVPGVRLDDVPRVLRRRADGPPASAAPGLAGLESAKGDFERREQCVIFGLLLARECDDHSSDGYCRGRSTGPYSGRGTEPPTRKSRSIPGDRESSGNCYDPRTRCEPTAADVCGATTWQDGSLTRELTAHVASLEVNTDRVTQDRLASGQNNQVPLLSTSDVNAQDSSSTQQRTGKRPATTNVEAPRVNRWIPYDPAEHIAKRKSSGRAPDSRQRPGQPSAPGPSQQEHSLQQQISSLQVPPQQDGDTVASVQPAHQQPTQHHRFRGRPVHARQPRPHTFTRINRPPDSRPENPHAASAAASSSSVFSGLGDEYTNPYDQFLIDLARDPASLARPSSALPLDPSCMGPALDEALPYARGLVDELAASLEEEPVTDEGKEQDLRRAKEAVRALDSSWRMHRRLADERRYCGLRPALEFFEAAWLLQRFKEGPVIHSLCDVWISGMKKVFHQHFES</sequence>
<feature type="region of interest" description="Disordered" evidence="1">
    <location>
        <begin position="66"/>
        <end position="157"/>
    </location>
</feature>
<protein>
    <submittedName>
        <fullName evidence="2">Uncharacterized protein</fullName>
    </submittedName>
</protein>
<evidence type="ECO:0000313" key="3">
    <source>
        <dbReference type="Proteomes" id="UP000756346"/>
    </source>
</evidence>
<dbReference type="RefSeq" id="XP_046013018.1">
    <property type="nucleotide sequence ID" value="XM_046161896.1"/>
</dbReference>
<feature type="compositionally biased region" description="Low complexity" evidence="1">
    <location>
        <begin position="91"/>
        <end position="103"/>
    </location>
</feature>
<organism evidence="2 3">
    <name type="scientific">Microdochium trichocladiopsis</name>
    <dbReference type="NCBI Taxonomy" id="1682393"/>
    <lineage>
        <taxon>Eukaryota</taxon>
        <taxon>Fungi</taxon>
        <taxon>Dikarya</taxon>
        <taxon>Ascomycota</taxon>
        <taxon>Pezizomycotina</taxon>
        <taxon>Sordariomycetes</taxon>
        <taxon>Xylariomycetidae</taxon>
        <taxon>Xylariales</taxon>
        <taxon>Microdochiaceae</taxon>
        <taxon>Microdochium</taxon>
    </lineage>
</organism>
<feature type="compositionally biased region" description="Polar residues" evidence="1">
    <location>
        <begin position="387"/>
        <end position="422"/>
    </location>
</feature>
<reference evidence="2" key="1">
    <citation type="journal article" date="2021" name="Nat. Commun.">
        <title>Genetic determinants of endophytism in the Arabidopsis root mycobiome.</title>
        <authorList>
            <person name="Mesny F."/>
            <person name="Miyauchi S."/>
            <person name="Thiergart T."/>
            <person name="Pickel B."/>
            <person name="Atanasova L."/>
            <person name="Karlsson M."/>
            <person name="Huettel B."/>
            <person name="Barry K.W."/>
            <person name="Haridas S."/>
            <person name="Chen C."/>
            <person name="Bauer D."/>
            <person name="Andreopoulos W."/>
            <person name="Pangilinan J."/>
            <person name="LaButti K."/>
            <person name="Riley R."/>
            <person name="Lipzen A."/>
            <person name="Clum A."/>
            <person name="Drula E."/>
            <person name="Henrissat B."/>
            <person name="Kohler A."/>
            <person name="Grigoriev I.V."/>
            <person name="Martin F.M."/>
            <person name="Hacquard S."/>
        </authorList>
    </citation>
    <scope>NUCLEOTIDE SEQUENCE</scope>
    <source>
        <strain evidence="2">MPI-CAGE-CH-0230</strain>
    </source>
</reference>
<feature type="compositionally biased region" description="Polar residues" evidence="1">
    <location>
        <begin position="109"/>
        <end position="129"/>
    </location>
</feature>
<feature type="compositionally biased region" description="Basic residues" evidence="1">
    <location>
        <begin position="218"/>
        <end position="237"/>
    </location>
</feature>
<feature type="region of interest" description="Disordered" evidence="1">
    <location>
        <begin position="381"/>
        <end position="545"/>
    </location>
</feature>
<feature type="compositionally biased region" description="Polar residues" evidence="1">
    <location>
        <begin position="467"/>
        <end position="499"/>
    </location>
</feature>